<dbReference type="RefSeq" id="XP_060673049.1">
    <property type="nucleotide sequence ID" value="XM_060817066.1"/>
</dbReference>
<dbReference type="InterPro" id="IPR028082">
    <property type="entry name" value="Peripla_BP_I"/>
</dbReference>
<evidence type="ECO:0000313" key="7">
    <source>
        <dbReference type="RefSeq" id="XP_060673049.1"/>
    </source>
</evidence>
<dbReference type="CDD" id="cd19990">
    <property type="entry name" value="PBP1_GABAb_receptor_plant"/>
    <property type="match status" value="1"/>
</dbReference>
<evidence type="ECO:0000256" key="2">
    <source>
        <dbReference type="ARBA" id="ARBA00022692"/>
    </source>
</evidence>
<reference evidence="7" key="2">
    <citation type="submission" date="2025-08" db="UniProtKB">
        <authorList>
            <consortium name="RefSeq"/>
        </authorList>
    </citation>
    <scope>IDENTIFICATION</scope>
    <source>
        <tissue evidence="7">Seedling</tissue>
    </source>
</reference>
<evidence type="ECO:0000256" key="1">
    <source>
        <dbReference type="ARBA" id="ARBA00004370"/>
    </source>
</evidence>
<dbReference type="GeneID" id="132803691"/>
<reference evidence="6" key="1">
    <citation type="submission" date="2025-05" db="UniProtKB">
        <authorList>
            <consortium name="RefSeq"/>
        </authorList>
    </citation>
    <scope>NUCLEOTIDE SEQUENCE [LARGE SCALE GENOMIC DNA]</scope>
</reference>
<dbReference type="PANTHER" id="PTHR34836:SF7">
    <property type="entry name" value="RECEPTOR LIGAND BINDING REGION DOMAIN-CONTAINING PROTEIN"/>
    <property type="match status" value="1"/>
</dbReference>
<accession>A0ABM4A8J2</accession>
<dbReference type="Gene3D" id="3.40.50.2300">
    <property type="match status" value="3"/>
</dbReference>
<dbReference type="PANTHER" id="PTHR34836">
    <property type="entry name" value="OS06G0188250 PROTEIN"/>
    <property type="match status" value="1"/>
</dbReference>
<evidence type="ECO:0000256" key="4">
    <source>
        <dbReference type="ARBA" id="ARBA00023136"/>
    </source>
</evidence>
<feature type="domain" description="Receptor ligand binding region" evidence="5">
    <location>
        <begin position="155"/>
        <end position="482"/>
    </location>
</feature>
<dbReference type="InterPro" id="IPR001828">
    <property type="entry name" value="ANF_lig-bd_rcpt"/>
</dbReference>
<dbReference type="Proteomes" id="UP001652623">
    <property type="component" value="Chromosome 1"/>
</dbReference>
<protein>
    <submittedName>
        <fullName evidence="7">Glutamate receptor 2.8-like</fullName>
    </submittedName>
</protein>
<gene>
    <name evidence="7" type="primary">LOC132803691</name>
</gene>
<evidence type="ECO:0000313" key="6">
    <source>
        <dbReference type="Proteomes" id="UP001652623"/>
    </source>
</evidence>
<dbReference type="SUPFAM" id="SSF53822">
    <property type="entry name" value="Periplasmic binding protein-like I"/>
    <property type="match status" value="1"/>
</dbReference>
<organism evidence="6 7">
    <name type="scientific">Ziziphus jujuba</name>
    <name type="common">Chinese jujube</name>
    <name type="synonym">Ziziphus sativa</name>
    <dbReference type="NCBI Taxonomy" id="326968"/>
    <lineage>
        <taxon>Eukaryota</taxon>
        <taxon>Viridiplantae</taxon>
        <taxon>Streptophyta</taxon>
        <taxon>Embryophyta</taxon>
        <taxon>Tracheophyta</taxon>
        <taxon>Spermatophyta</taxon>
        <taxon>Magnoliopsida</taxon>
        <taxon>eudicotyledons</taxon>
        <taxon>Gunneridae</taxon>
        <taxon>Pentapetalae</taxon>
        <taxon>rosids</taxon>
        <taxon>fabids</taxon>
        <taxon>Rosales</taxon>
        <taxon>Rhamnaceae</taxon>
        <taxon>Paliureae</taxon>
        <taxon>Ziziphus</taxon>
    </lineage>
</organism>
<sequence length="485" mass="53570">MESARSCPSPMLANKPLSLQHGDILVNSELYRSIVGALWYLTLTIPDISFAVNKLSQFVRALTSIHWKACKRLLRYLNGTICHGLKMQASIKFCIHAFTDLEWASDRDDKRSISGVCTVNAVENGSMESKPQVVGVGVILNLASPVGLMAEGYISMAVSDIYAIHANYRTRLALSVKDSVGDVVEAESAALELINDEQVQAIIGPQASTEAKFLIDLGDRAQIAIISFSATSPSLSPTQNPFFIRTAQDDFSQVKALTSIVETYGWKKVVLIYEDIEYGNGLIPYLTDALQVINIRVPHRSIISPNSSQFEILKQLNMIMARETRILLVHVSASLGSKLFRLAKQIGMMSEGYAWIITKGLSSLLDPLRKKVFGSMHGVVGVRPYLPNSKRLQDFKTRWNKTSGDINLFGLWAYDTVWALAMAAESLNPTALLSHNSSINSIEPFGLRVSESGPQLLQKLLNIKFEGLSGEFNLIRGQLKPTDYK</sequence>
<name>A0ABM4A8J2_ZIZJJ</name>
<keyword evidence="4" id="KW-0472">Membrane</keyword>
<keyword evidence="6" id="KW-1185">Reference proteome</keyword>
<evidence type="ECO:0000256" key="3">
    <source>
        <dbReference type="ARBA" id="ARBA00022989"/>
    </source>
</evidence>
<keyword evidence="3" id="KW-1133">Transmembrane helix</keyword>
<evidence type="ECO:0000259" key="5">
    <source>
        <dbReference type="Pfam" id="PF01094"/>
    </source>
</evidence>
<dbReference type="InterPro" id="IPR044440">
    <property type="entry name" value="GABAb_receptor_plant_PBP1"/>
</dbReference>
<keyword evidence="2" id="KW-0812">Transmembrane</keyword>
<dbReference type="InterPro" id="IPR015683">
    <property type="entry name" value="Ionotropic_Glu_rcpt"/>
</dbReference>
<dbReference type="Pfam" id="PF01094">
    <property type="entry name" value="ANF_receptor"/>
    <property type="match status" value="1"/>
</dbReference>
<proteinExistence type="predicted"/>
<comment type="subcellular location">
    <subcellularLocation>
        <location evidence="1">Membrane</location>
    </subcellularLocation>
</comment>